<dbReference type="EMBL" id="CADCVJ010000216">
    <property type="protein sequence ID" value="CAA9490436.1"/>
    <property type="molecule type" value="Genomic_DNA"/>
</dbReference>
<gene>
    <name evidence="2" type="ORF">AVDCRST_MAG38-2592</name>
</gene>
<evidence type="ECO:0000313" key="2">
    <source>
        <dbReference type="EMBL" id="CAA9490436.1"/>
    </source>
</evidence>
<dbReference type="Pfam" id="PF14864">
    <property type="entry name" value="Alkyl_sulf_C"/>
    <property type="match status" value="1"/>
</dbReference>
<evidence type="ECO:0000259" key="1">
    <source>
        <dbReference type="Pfam" id="PF14864"/>
    </source>
</evidence>
<proteinExistence type="predicted"/>
<accession>A0A6J4S5P3</accession>
<feature type="non-terminal residue" evidence="2">
    <location>
        <position position="1"/>
    </location>
</feature>
<reference evidence="2" key="1">
    <citation type="submission" date="2020-02" db="EMBL/GenBank/DDBJ databases">
        <authorList>
            <person name="Meier V. D."/>
        </authorList>
    </citation>
    <scope>NUCLEOTIDE SEQUENCE</scope>
    <source>
        <strain evidence="2">AVDCRST_MAG38</strain>
    </source>
</reference>
<dbReference type="AlphaFoldDB" id="A0A6J4S5P3"/>
<dbReference type="Gene3D" id="3.30.1050.10">
    <property type="entry name" value="SCP2 sterol-binding domain"/>
    <property type="match status" value="1"/>
</dbReference>
<dbReference type="SUPFAM" id="SSF55718">
    <property type="entry name" value="SCP-like"/>
    <property type="match status" value="1"/>
</dbReference>
<protein>
    <recommendedName>
        <fullName evidence="1">Alkyl sulfatase C-terminal domain-containing protein</fullName>
    </recommendedName>
</protein>
<organism evidence="2">
    <name type="scientific">uncultured Solirubrobacteraceae bacterium</name>
    <dbReference type="NCBI Taxonomy" id="1162706"/>
    <lineage>
        <taxon>Bacteria</taxon>
        <taxon>Bacillati</taxon>
        <taxon>Actinomycetota</taxon>
        <taxon>Thermoleophilia</taxon>
        <taxon>Solirubrobacterales</taxon>
        <taxon>Solirubrobacteraceae</taxon>
        <taxon>environmental samples</taxon>
    </lineage>
</organism>
<dbReference type="InterPro" id="IPR036527">
    <property type="entry name" value="SCP2_sterol-bd_dom_sf"/>
</dbReference>
<name>A0A6J4S5P3_9ACTN</name>
<feature type="domain" description="Alkyl sulfatase C-terminal" evidence="1">
    <location>
        <begin position="34"/>
        <end position="126"/>
    </location>
</feature>
<sequence length="127" mass="13118">VGERDDAALELRFGSAVAQRLLLTAMLLGARRHRAAGLRADVGLVLTAASVPERGWTLRIDDGALALAEGAPAAAALTLHLPLPTFARLLAGRAQLSELATHPAVGADGDLTLLQRLGEVLGAPSPY</sequence>
<dbReference type="InterPro" id="IPR029229">
    <property type="entry name" value="Alkyl_sulf_C"/>
</dbReference>